<gene>
    <name evidence="2" type="ORF">Hsar01_02455</name>
</gene>
<name>A0ABP9US69_9BACT</name>
<evidence type="ECO:0000256" key="1">
    <source>
        <dbReference type="SAM" id="MobiDB-lite"/>
    </source>
</evidence>
<feature type="compositionally biased region" description="Basic residues" evidence="1">
    <location>
        <begin position="203"/>
        <end position="213"/>
    </location>
</feature>
<comment type="caution">
    <text evidence="2">The sequence shown here is derived from an EMBL/GenBank/DDBJ whole genome shotgun (WGS) entry which is preliminary data.</text>
</comment>
<dbReference type="Proteomes" id="UP001476282">
    <property type="component" value="Unassembled WGS sequence"/>
</dbReference>
<organism evidence="2 3">
    <name type="scientific">Haloferula sargassicola</name>
    <dbReference type="NCBI Taxonomy" id="490096"/>
    <lineage>
        <taxon>Bacteria</taxon>
        <taxon>Pseudomonadati</taxon>
        <taxon>Verrucomicrobiota</taxon>
        <taxon>Verrucomicrobiia</taxon>
        <taxon>Verrucomicrobiales</taxon>
        <taxon>Verrucomicrobiaceae</taxon>
        <taxon>Haloferula</taxon>
    </lineage>
</organism>
<dbReference type="RefSeq" id="WP_353567346.1">
    <property type="nucleotide sequence ID" value="NZ_BAABRI010000013.1"/>
</dbReference>
<sequence length="231" mass="24818">MRILFIALWCLLPLGLVAFHYGPGQEKMALDHSGAALDRARAHLDASEWEAAIPELEAALAALPEGHGSEAQRIQLELLKARMMTGKLPEARGELEELLARVDASAEPELHADVLEALSSARFHMTYLMKLEGLPETEWGPEIDAARQERKLLLQQAGSPAAASRQADALESAIKLARMDPAELYGKAIPKQCQGCCSGKCNKPGKKPGKKKLPKDARGASSGPPIDGEGS</sequence>
<reference evidence="2 3" key="1">
    <citation type="submission" date="2024-02" db="EMBL/GenBank/DDBJ databases">
        <title>Haloferula sargassicola NBRC 104335.</title>
        <authorList>
            <person name="Ichikawa N."/>
            <person name="Katano-Makiyama Y."/>
            <person name="Hidaka K."/>
        </authorList>
    </citation>
    <scope>NUCLEOTIDE SEQUENCE [LARGE SCALE GENOMIC DNA]</scope>
    <source>
        <strain evidence="2 3">NBRC 104335</strain>
    </source>
</reference>
<evidence type="ECO:0008006" key="4">
    <source>
        <dbReference type="Google" id="ProtNLM"/>
    </source>
</evidence>
<proteinExistence type="predicted"/>
<evidence type="ECO:0000313" key="2">
    <source>
        <dbReference type="EMBL" id="GAA5483226.1"/>
    </source>
</evidence>
<accession>A0ABP9US69</accession>
<feature type="region of interest" description="Disordered" evidence="1">
    <location>
        <begin position="200"/>
        <end position="231"/>
    </location>
</feature>
<keyword evidence="3" id="KW-1185">Reference proteome</keyword>
<protein>
    <recommendedName>
        <fullName evidence="4">Tetratricopeptide repeat protein</fullName>
    </recommendedName>
</protein>
<dbReference type="EMBL" id="BAABRI010000013">
    <property type="protein sequence ID" value="GAA5483226.1"/>
    <property type="molecule type" value="Genomic_DNA"/>
</dbReference>
<evidence type="ECO:0000313" key="3">
    <source>
        <dbReference type="Proteomes" id="UP001476282"/>
    </source>
</evidence>